<accession>A0A2V1DH93</accession>
<dbReference type="Pfam" id="PF11807">
    <property type="entry name" value="UstYa"/>
    <property type="match status" value="1"/>
</dbReference>
<dbReference type="AlphaFoldDB" id="A0A2V1DH93"/>
<dbReference type="OrthoDB" id="3687641at2759"/>
<dbReference type="PANTHER" id="PTHR33365:SF12">
    <property type="entry name" value="TAT PATHWAY SIGNAL SEQUENCE"/>
    <property type="match status" value="1"/>
</dbReference>
<gene>
    <name evidence="2" type="ORF">DM02DRAFT_534899</name>
</gene>
<dbReference type="STRING" id="97972.A0A2V1DH93"/>
<reference evidence="2 3" key="1">
    <citation type="journal article" date="2018" name="Sci. Rep.">
        <title>Comparative genomics provides insights into the lifestyle and reveals functional heterogeneity of dark septate endophytic fungi.</title>
        <authorList>
            <person name="Knapp D.G."/>
            <person name="Nemeth J.B."/>
            <person name="Barry K."/>
            <person name="Hainaut M."/>
            <person name="Henrissat B."/>
            <person name="Johnson J."/>
            <person name="Kuo A."/>
            <person name="Lim J.H.P."/>
            <person name="Lipzen A."/>
            <person name="Nolan M."/>
            <person name="Ohm R.A."/>
            <person name="Tamas L."/>
            <person name="Grigoriev I.V."/>
            <person name="Spatafora J.W."/>
            <person name="Nagy L.G."/>
            <person name="Kovacs G.M."/>
        </authorList>
    </citation>
    <scope>NUCLEOTIDE SEQUENCE [LARGE SCALE GENOMIC DNA]</scope>
    <source>
        <strain evidence="2 3">DSE2036</strain>
    </source>
</reference>
<proteinExistence type="inferred from homology"/>
<keyword evidence="3" id="KW-1185">Reference proteome</keyword>
<dbReference type="InterPro" id="IPR021765">
    <property type="entry name" value="UstYa-like"/>
</dbReference>
<sequence>MSPYAGGPSDEVDDAWHTLMSSISVRVTQEELEHNGNHRESVALPVGGGNMVWLGVFHQLHCLKMIRQMNYRDHYFSNQTEKAAKDMEVHINHCIEQLRQAVMCQPDTSFTTFVWTHSDPKPVLDVRRFERKCVDWSYFMEGVSSRVVSFEEVDELVNPYFNSTPKNA</sequence>
<evidence type="ECO:0000313" key="3">
    <source>
        <dbReference type="Proteomes" id="UP000244855"/>
    </source>
</evidence>
<name>A0A2V1DH93_9PLEO</name>
<dbReference type="GO" id="GO:0043386">
    <property type="term" value="P:mycotoxin biosynthetic process"/>
    <property type="evidence" value="ECO:0007669"/>
    <property type="project" value="InterPro"/>
</dbReference>
<comment type="similarity">
    <text evidence="1">Belongs to the ustYa family.</text>
</comment>
<evidence type="ECO:0000256" key="1">
    <source>
        <dbReference type="ARBA" id="ARBA00035112"/>
    </source>
</evidence>
<protein>
    <recommendedName>
        <fullName evidence="4">Tat pathway signal sequence</fullName>
    </recommendedName>
</protein>
<evidence type="ECO:0008006" key="4">
    <source>
        <dbReference type="Google" id="ProtNLM"/>
    </source>
</evidence>
<evidence type="ECO:0000313" key="2">
    <source>
        <dbReference type="EMBL" id="PVH96579.1"/>
    </source>
</evidence>
<dbReference type="Proteomes" id="UP000244855">
    <property type="component" value="Unassembled WGS sequence"/>
</dbReference>
<dbReference type="PANTHER" id="PTHR33365">
    <property type="entry name" value="YALI0B05434P"/>
    <property type="match status" value="1"/>
</dbReference>
<dbReference type="EMBL" id="KZ805460">
    <property type="protein sequence ID" value="PVH96579.1"/>
    <property type="molecule type" value="Genomic_DNA"/>
</dbReference>
<organism evidence="2 3">
    <name type="scientific">Periconia macrospinosa</name>
    <dbReference type="NCBI Taxonomy" id="97972"/>
    <lineage>
        <taxon>Eukaryota</taxon>
        <taxon>Fungi</taxon>
        <taxon>Dikarya</taxon>
        <taxon>Ascomycota</taxon>
        <taxon>Pezizomycotina</taxon>
        <taxon>Dothideomycetes</taxon>
        <taxon>Pleosporomycetidae</taxon>
        <taxon>Pleosporales</taxon>
        <taxon>Massarineae</taxon>
        <taxon>Periconiaceae</taxon>
        <taxon>Periconia</taxon>
    </lineage>
</organism>